<dbReference type="InterPro" id="IPR000092">
    <property type="entry name" value="Polyprenyl_synt"/>
</dbReference>
<dbReference type="PANTHER" id="PTHR12001">
    <property type="entry name" value="GERANYLGERANYL PYROPHOSPHATE SYNTHASE"/>
    <property type="match status" value="1"/>
</dbReference>
<dbReference type="GO" id="GO:0046872">
    <property type="term" value="F:metal ion binding"/>
    <property type="evidence" value="ECO:0007669"/>
    <property type="project" value="UniProtKB-KW"/>
</dbReference>
<accession>A0A8F4PQH5</accession>
<dbReference type="CDD" id="cd00685">
    <property type="entry name" value="Trans_IPPS_HT"/>
    <property type="match status" value="1"/>
</dbReference>
<proteinExistence type="evidence at transcript level"/>
<evidence type="ECO:0000313" key="6">
    <source>
        <dbReference type="EMBL" id="QXF69083.1"/>
    </source>
</evidence>
<dbReference type="EMBL" id="NMPR01000195">
    <property type="protein sequence ID" value="KAA8628263.1"/>
    <property type="molecule type" value="Genomic_DNA"/>
</dbReference>
<dbReference type="GO" id="GO:0004659">
    <property type="term" value="F:prenyltransferase activity"/>
    <property type="evidence" value="ECO:0007669"/>
    <property type="project" value="InterPro"/>
</dbReference>
<dbReference type="Pfam" id="PF19086">
    <property type="entry name" value="Terpene_syn_C_2"/>
    <property type="match status" value="1"/>
</dbReference>
<evidence type="ECO:0000256" key="1">
    <source>
        <dbReference type="ARBA" id="ARBA00022679"/>
    </source>
</evidence>
<dbReference type="InterPro" id="IPR033749">
    <property type="entry name" value="Polyprenyl_synt_CS"/>
</dbReference>
<dbReference type="KEGG" id="smp:10801186"/>
<evidence type="ECO:0000313" key="5">
    <source>
        <dbReference type="EMBL" id="KAA8628263.1"/>
    </source>
</evidence>
<sequence length="746" mass="83796">MDMLDGHTSELIGLSRYDTHGFLSPGGYTLRRHKAETLANAGCYEARQDWIQYIGAAAEEFGNCNPVNGNFTAVVLPLAKPERLRLVAYILEYAFLHDNIVEVAKDNASSSKDNDAFSLGDMETSHQNAKLGRKQIQAKMILQLTQTDPVCAKRVMGVWQQMLETTIKDKSKSFANLEEYLEFRIIDTGAPFVESVMLFGLGETLTKEEDSLLAPIIRPCYASLALANDYFSFHREWAEYQSAQSSSSSSPDAPSAAPAAPINLVYLYTQWQSVDIPTAKRLVREAANRFEADFLRKCEDFKKSGQSNDKLDRYLRGLQYQVSGNVVWSLNCPRYHPEWRYDPNKGLEDALTAERRNPPFVEQVEDVDASVSDKEAATKRMSIASGGSRENDSDVSTTSSSWDDRAASRSSSFSAMLDDDESGMREFKEAQRELSLDSLLPSEEKLGMEIVNAPFEYTRLMPSKNVRGTFIDALNLWAGLSEEVLGQIKEVVDDLHTASLMFDDVEDGSELRRGNPAAHAVYGIPQTINSASLAILEAVQKAKDLPIPGAVDIALEQLRDLHVGQSYDLYWTRHMTCPSESEYLEMVAKKTGGLFLLLSRLMSEHMPKEVRSLVNDLVTQVGIYFQIRDDYQNLSSDEYTAQKGFCEDLDEGKLSFPLVHYLNTERGSSNSQQVREVLQERQLRGSLSMPLKLLTLQRLKSSNSLEYTRDSLMRLERGVDGTIEELERSTGKKNWVLRMCMAKLSV</sequence>
<reference evidence="5 7" key="1">
    <citation type="submission" date="2017-07" db="EMBL/GenBank/DDBJ databases">
        <title>Genome sequence of the Sordaria macrospora wild type strain R19027.</title>
        <authorList>
            <person name="Nowrousian M."/>
            <person name="Teichert I."/>
            <person name="Kueck U."/>
        </authorList>
    </citation>
    <scope>NUCLEOTIDE SEQUENCE [LARGE SCALE GENOMIC DNA]</scope>
    <source>
        <strain evidence="5 7">R19027</strain>
        <tissue evidence="5">Mycelium</tissue>
    </source>
</reference>
<dbReference type="GO" id="GO:0043386">
    <property type="term" value="P:mycotoxin biosynthetic process"/>
    <property type="evidence" value="ECO:0007669"/>
    <property type="project" value="UniProtKB-ARBA"/>
</dbReference>
<evidence type="ECO:0000313" key="7">
    <source>
        <dbReference type="Proteomes" id="UP000433876"/>
    </source>
</evidence>
<keyword evidence="1" id="KW-0808">Transferase</keyword>
<organism evidence="6">
    <name type="scientific">Sordaria macrospora</name>
    <dbReference type="NCBI Taxonomy" id="5147"/>
    <lineage>
        <taxon>Eukaryota</taxon>
        <taxon>Fungi</taxon>
        <taxon>Dikarya</taxon>
        <taxon>Ascomycota</taxon>
        <taxon>Pezizomycotina</taxon>
        <taxon>Sordariomycetes</taxon>
        <taxon>Sordariomycetidae</taxon>
        <taxon>Sordariales</taxon>
        <taxon>Sordariaceae</taxon>
        <taxon>Sordaria</taxon>
    </lineage>
</organism>
<dbReference type="PANTHER" id="PTHR12001:SF72">
    <property type="entry name" value="THIJ_PFPI FAMILY PROTEIN (AFU_ORTHOLOGUE AFUA_3G01210)-RELATED"/>
    <property type="match status" value="1"/>
</dbReference>
<evidence type="ECO:0000256" key="3">
    <source>
        <dbReference type="ARBA" id="ARBA00022842"/>
    </source>
</evidence>
<dbReference type="Proteomes" id="UP000433876">
    <property type="component" value="Unassembled WGS sequence"/>
</dbReference>
<dbReference type="InterPro" id="IPR008949">
    <property type="entry name" value="Isoprenoid_synthase_dom_sf"/>
</dbReference>
<evidence type="ECO:0000256" key="4">
    <source>
        <dbReference type="SAM" id="MobiDB-lite"/>
    </source>
</evidence>
<dbReference type="PROSITE" id="PS00723">
    <property type="entry name" value="POLYPRENYL_SYNTHASE_1"/>
    <property type="match status" value="1"/>
</dbReference>
<dbReference type="RefSeq" id="XP_003343918.1">
    <property type="nucleotide sequence ID" value="XM_003343870.1"/>
</dbReference>
<reference evidence="6" key="2">
    <citation type="submission" date="2021-03" db="EMBL/GenBank/DDBJ databases">
        <title>Systematic mining of fungal chimeric terpene synthases using an efficient precursor-providing yeast chassis.</title>
        <authorList>
            <person name="Chen R."/>
            <person name="Jia Q."/>
            <person name="Mu X."/>
            <person name="Hu B."/>
            <person name="Sun X."/>
            <person name="Deng Z."/>
            <person name="Chen F."/>
            <person name="Bian G."/>
            <person name="Liu T."/>
        </authorList>
    </citation>
    <scope>NUCLEOTIDE SEQUENCE</scope>
</reference>
<protein>
    <submittedName>
        <fullName evidence="6">Variediene, geranylgeraniol</fullName>
    </submittedName>
</protein>
<dbReference type="EMBL" id="MW798207">
    <property type="protein sequence ID" value="QXF69083.1"/>
    <property type="molecule type" value="mRNA"/>
</dbReference>
<dbReference type="SFLD" id="SFLDS00005">
    <property type="entry name" value="Isoprenoid_Synthase_Type_I"/>
    <property type="match status" value="1"/>
</dbReference>
<gene>
    <name evidence="6" type="ORF">PTTS023</name>
    <name evidence="5" type="ORF">SMACR_09384</name>
</gene>
<name>A0A8F4PQH5_SORMA</name>
<dbReference type="AlphaFoldDB" id="A0A8F4PQH5"/>
<evidence type="ECO:0000256" key="2">
    <source>
        <dbReference type="ARBA" id="ARBA00022723"/>
    </source>
</evidence>
<feature type="region of interest" description="Disordered" evidence="4">
    <location>
        <begin position="356"/>
        <end position="405"/>
    </location>
</feature>
<dbReference type="SUPFAM" id="SSF48576">
    <property type="entry name" value="Terpenoid synthases"/>
    <property type="match status" value="2"/>
</dbReference>
<dbReference type="VEuPathDB" id="FungiDB:SMAC_09384"/>
<dbReference type="GO" id="GO:0008299">
    <property type="term" value="P:isoprenoid biosynthetic process"/>
    <property type="evidence" value="ECO:0007669"/>
    <property type="project" value="InterPro"/>
</dbReference>
<dbReference type="Gene3D" id="1.10.600.10">
    <property type="entry name" value="Farnesyl Diphosphate Synthase"/>
    <property type="match status" value="2"/>
</dbReference>
<keyword evidence="3" id="KW-0460">Magnesium</keyword>
<keyword evidence="2" id="KW-0479">Metal-binding</keyword>
<dbReference type="Pfam" id="PF00348">
    <property type="entry name" value="polyprenyl_synt"/>
    <property type="match status" value="1"/>
</dbReference>
<dbReference type="OMA" id="VKPCYAA"/>
<dbReference type="PROSITE" id="PS00444">
    <property type="entry name" value="POLYPRENYL_SYNTHASE_2"/>
    <property type="match status" value="1"/>
</dbReference>
<dbReference type="GO" id="GO:0046165">
    <property type="term" value="P:alcohol biosynthetic process"/>
    <property type="evidence" value="ECO:0007669"/>
    <property type="project" value="UniProtKB-ARBA"/>
</dbReference>